<dbReference type="AlphaFoldDB" id="A0A6A6DXM2"/>
<proteinExistence type="predicted"/>
<gene>
    <name evidence="1" type="ORF">K469DRAFT_711061</name>
</gene>
<protein>
    <submittedName>
        <fullName evidence="1">Uncharacterized protein</fullName>
    </submittedName>
</protein>
<reference evidence="1" key="1">
    <citation type="journal article" date="2020" name="Stud. Mycol.">
        <title>101 Dothideomycetes genomes: a test case for predicting lifestyles and emergence of pathogens.</title>
        <authorList>
            <person name="Haridas S."/>
            <person name="Albert R."/>
            <person name="Binder M."/>
            <person name="Bloem J."/>
            <person name="Labutti K."/>
            <person name="Salamov A."/>
            <person name="Andreopoulos B."/>
            <person name="Baker S."/>
            <person name="Barry K."/>
            <person name="Bills G."/>
            <person name="Bluhm B."/>
            <person name="Cannon C."/>
            <person name="Castanera R."/>
            <person name="Culley D."/>
            <person name="Daum C."/>
            <person name="Ezra D."/>
            <person name="Gonzalez J."/>
            <person name="Henrissat B."/>
            <person name="Kuo A."/>
            <person name="Liang C."/>
            <person name="Lipzen A."/>
            <person name="Lutzoni F."/>
            <person name="Magnuson J."/>
            <person name="Mondo S."/>
            <person name="Nolan M."/>
            <person name="Ohm R."/>
            <person name="Pangilinan J."/>
            <person name="Park H.-J."/>
            <person name="Ramirez L."/>
            <person name="Alfaro M."/>
            <person name="Sun H."/>
            <person name="Tritt A."/>
            <person name="Yoshinaga Y."/>
            <person name="Zwiers L.-H."/>
            <person name="Turgeon B."/>
            <person name="Goodwin S."/>
            <person name="Spatafora J."/>
            <person name="Crous P."/>
            <person name="Grigoriev I."/>
        </authorList>
    </citation>
    <scope>NUCLEOTIDE SEQUENCE</scope>
    <source>
        <strain evidence="1">CBS 207.26</strain>
    </source>
</reference>
<dbReference type="Proteomes" id="UP000800200">
    <property type="component" value="Unassembled WGS sequence"/>
</dbReference>
<organism evidence="1 2">
    <name type="scientific">Zopfia rhizophila CBS 207.26</name>
    <dbReference type="NCBI Taxonomy" id="1314779"/>
    <lineage>
        <taxon>Eukaryota</taxon>
        <taxon>Fungi</taxon>
        <taxon>Dikarya</taxon>
        <taxon>Ascomycota</taxon>
        <taxon>Pezizomycotina</taxon>
        <taxon>Dothideomycetes</taxon>
        <taxon>Dothideomycetes incertae sedis</taxon>
        <taxon>Zopfiaceae</taxon>
        <taxon>Zopfia</taxon>
    </lineage>
</organism>
<sequence>MRWKLLTGCGLTAEAYFHCWRAQHVRQRSLYAADFMIFKKGAVPLRTCMRSVTSSMAHSPLQPGYLDSPSDLPDTFGPWFSRRRRSDMQFHVGNHVSQISCSQ</sequence>
<evidence type="ECO:0000313" key="2">
    <source>
        <dbReference type="Proteomes" id="UP000800200"/>
    </source>
</evidence>
<dbReference type="EMBL" id="ML994644">
    <property type="protein sequence ID" value="KAF2183102.1"/>
    <property type="molecule type" value="Genomic_DNA"/>
</dbReference>
<keyword evidence="2" id="KW-1185">Reference proteome</keyword>
<accession>A0A6A6DXM2</accession>
<evidence type="ECO:0000313" key="1">
    <source>
        <dbReference type="EMBL" id="KAF2183102.1"/>
    </source>
</evidence>
<name>A0A6A6DXM2_9PEZI</name>